<comment type="similarity">
    <text evidence="1">Belongs to the sigma-70 factor family. ECF subfamily.</text>
</comment>
<dbReference type="Proteomes" id="UP001370348">
    <property type="component" value="Chromosome"/>
</dbReference>
<dbReference type="PANTHER" id="PTHR43133:SF8">
    <property type="entry name" value="RNA POLYMERASE SIGMA FACTOR HI_1459-RELATED"/>
    <property type="match status" value="1"/>
</dbReference>
<evidence type="ECO:0000256" key="5">
    <source>
        <dbReference type="ARBA" id="ARBA00023125"/>
    </source>
</evidence>
<feature type="domain" description="RNA polymerase sigma-70 region 2" evidence="7">
    <location>
        <begin position="27"/>
        <end position="93"/>
    </location>
</feature>
<evidence type="ECO:0000259" key="8">
    <source>
        <dbReference type="Pfam" id="PF08281"/>
    </source>
</evidence>
<evidence type="ECO:0000256" key="3">
    <source>
        <dbReference type="ARBA" id="ARBA00023015"/>
    </source>
</evidence>
<protein>
    <submittedName>
        <fullName evidence="9">RNA polymerase sigma factor</fullName>
    </submittedName>
</protein>
<dbReference type="InterPro" id="IPR036388">
    <property type="entry name" value="WH-like_DNA-bd_sf"/>
</dbReference>
<evidence type="ECO:0000259" key="7">
    <source>
        <dbReference type="Pfam" id="PF04542"/>
    </source>
</evidence>
<dbReference type="InterPro" id="IPR007627">
    <property type="entry name" value="RNA_pol_sigma70_r2"/>
</dbReference>
<evidence type="ECO:0000256" key="2">
    <source>
        <dbReference type="ARBA" id="ARBA00011344"/>
    </source>
</evidence>
<evidence type="ECO:0000256" key="6">
    <source>
        <dbReference type="ARBA" id="ARBA00023163"/>
    </source>
</evidence>
<dbReference type="SUPFAM" id="SSF88659">
    <property type="entry name" value="Sigma3 and sigma4 domains of RNA polymerase sigma factors"/>
    <property type="match status" value="1"/>
</dbReference>
<feature type="domain" description="RNA polymerase sigma factor 70 region 4 type 2" evidence="8">
    <location>
        <begin position="123"/>
        <end position="174"/>
    </location>
</feature>
<dbReference type="InterPro" id="IPR013324">
    <property type="entry name" value="RNA_pol_sigma_r3/r4-like"/>
</dbReference>
<keyword evidence="5" id="KW-0238">DNA-binding</keyword>
<reference evidence="9 10" key="1">
    <citation type="submission" date="2021-12" db="EMBL/GenBank/DDBJ databases">
        <title>Discovery of the Pendulisporaceae a myxobacterial family with distinct sporulation behavior and unique specialized metabolism.</title>
        <authorList>
            <person name="Garcia R."/>
            <person name="Popoff A."/>
            <person name="Bader C.D."/>
            <person name="Loehr J."/>
            <person name="Walesch S."/>
            <person name="Walt C."/>
            <person name="Boldt J."/>
            <person name="Bunk B."/>
            <person name="Haeckl F.J.F.P.J."/>
            <person name="Gunesch A.P."/>
            <person name="Birkelbach J."/>
            <person name="Nuebel U."/>
            <person name="Pietschmann T."/>
            <person name="Bach T."/>
            <person name="Mueller R."/>
        </authorList>
    </citation>
    <scope>NUCLEOTIDE SEQUENCE [LARGE SCALE GENOMIC DNA]</scope>
    <source>
        <strain evidence="9 10">MSr11954</strain>
    </source>
</reference>
<evidence type="ECO:0000313" key="10">
    <source>
        <dbReference type="Proteomes" id="UP001370348"/>
    </source>
</evidence>
<dbReference type="InterPro" id="IPR013249">
    <property type="entry name" value="RNA_pol_sigma70_r4_t2"/>
</dbReference>
<dbReference type="SUPFAM" id="SSF54427">
    <property type="entry name" value="NTF2-like"/>
    <property type="match status" value="1"/>
</dbReference>
<dbReference type="Gene3D" id="3.10.450.50">
    <property type="match status" value="1"/>
</dbReference>
<proteinExistence type="inferred from homology"/>
<dbReference type="InterPro" id="IPR013325">
    <property type="entry name" value="RNA_pol_sigma_r2"/>
</dbReference>
<dbReference type="InterPro" id="IPR014284">
    <property type="entry name" value="RNA_pol_sigma-70_dom"/>
</dbReference>
<name>A0ABZ2M0Z6_9BACT</name>
<dbReference type="EMBL" id="CP089984">
    <property type="protein sequence ID" value="WXB15011.1"/>
    <property type="molecule type" value="Genomic_DNA"/>
</dbReference>
<dbReference type="NCBIfam" id="TIGR02937">
    <property type="entry name" value="sigma70-ECF"/>
    <property type="match status" value="1"/>
</dbReference>
<dbReference type="SUPFAM" id="SSF88946">
    <property type="entry name" value="Sigma2 domain of RNA polymerase sigma factors"/>
    <property type="match status" value="1"/>
</dbReference>
<dbReference type="Gene3D" id="1.10.1740.10">
    <property type="match status" value="1"/>
</dbReference>
<dbReference type="Pfam" id="PF08281">
    <property type="entry name" value="Sigma70_r4_2"/>
    <property type="match status" value="1"/>
</dbReference>
<keyword evidence="4" id="KW-0731">Sigma factor</keyword>
<dbReference type="PANTHER" id="PTHR43133">
    <property type="entry name" value="RNA POLYMERASE ECF-TYPE SIGMA FACTO"/>
    <property type="match status" value="1"/>
</dbReference>
<keyword evidence="10" id="KW-1185">Reference proteome</keyword>
<evidence type="ECO:0000256" key="1">
    <source>
        <dbReference type="ARBA" id="ARBA00010641"/>
    </source>
</evidence>
<evidence type="ECO:0000313" key="9">
    <source>
        <dbReference type="EMBL" id="WXB15011.1"/>
    </source>
</evidence>
<gene>
    <name evidence="9" type="ORF">LZC94_45235</name>
</gene>
<dbReference type="CDD" id="cd06171">
    <property type="entry name" value="Sigma70_r4"/>
    <property type="match status" value="1"/>
</dbReference>
<dbReference type="InterPro" id="IPR032710">
    <property type="entry name" value="NTF2-like_dom_sf"/>
</dbReference>
<keyword evidence="3" id="KW-0805">Transcription regulation</keyword>
<evidence type="ECO:0000256" key="4">
    <source>
        <dbReference type="ARBA" id="ARBA00023082"/>
    </source>
</evidence>
<comment type="subunit">
    <text evidence="2">Interacts transiently with the RNA polymerase catalytic core formed by RpoA, RpoB, RpoC and RpoZ (2 alpha, 1 beta, 1 beta' and 1 omega subunit) to form the RNA polymerase holoenzyme that can initiate transcription.</text>
</comment>
<dbReference type="Gene3D" id="1.10.10.10">
    <property type="entry name" value="Winged helix-like DNA-binding domain superfamily/Winged helix DNA-binding domain"/>
    <property type="match status" value="1"/>
</dbReference>
<keyword evidence="6" id="KW-0804">Transcription</keyword>
<organism evidence="9 10">
    <name type="scientific">Pendulispora albinea</name>
    <dbReference type="NCBI Taxonomy" id="2741071"/>
    <lineage>
        <taxon>Bacteria</taxon>
        <taxon>Pseudomonadati</taxon>
        <taxon>Myxococcota</taxon>
        <taxon>Myxococcia</taxon>
        <taxon>Myxococcales</taxon>
        <taxon>Sorangiineae</taxon>
        <taxon>Pendulisporaceae</taxon>
        <taxon>Pendulispora</taxon>
    </lineage>
</organism>
<accession>A0ABZ2M0Z6</accession>
<dbReference type="Pfam" id="PF04542">
    <property type="entry name" value="Sigma70_r2"/>
    <property type="match status" value="1"/>
</dbReference>
<sequence length="337" mass="38053">MSTSSTDSLGELSGTVKGSWHQFLDVYEPLRPELYRYCRYLTRSPWDAEDLTQDTLARAFSTLARMVEGPPNPKAWLFRMASNLWIDQMRRRRELAFSERLEGEPAIPHELHEPHEPRAAREAAGTLLVRLSPQERAAVVLKDVFELTLEEIAEALSTTTGTVKTALHRGRGKLVEPEPEKAAEPAAAAVLDAFCDAFNARDLDRLTALMLDTSTIDVVGVTTEYGAKSARIRILPGMLFGSEKLADPTWTGIDWSLRKGSHPTPPRAEVRIYRGEPLLLSWYQHDDGEAVRAITRIAVEGDRIAHLQNYFYTPDFIADVCRELGVPFRINGYRYWK</sequence>
<dbReference type="InterPro" id="IPR039425">
    <property type="entry name" value="RNA_pol_sigma-70-like"/>
</dbReference>
<dbReference type="RefSeq" id="WP_394824634.1">
    <property type="nucleotide sequence ID" value="NZ_CP089984.1"/>
</dbReference>